<sequence>MNLKKLAVFGMAMTVGLTSLVGCGSKQEGSEAAAQTEGSTGSKQEIKMWSKASGTDPALDAIITAFNESQDKYTVKYEGYGDNYANVVNMALTSGDAPDIFELGGNFSVPTLIEQKLIAPVGDVITEDMKADIFEPVFNQIELYGDMYSIPTRVTAFRLLYNKDLFEAAGLNPEAPPTTLEEMREMAKIITEKGEGKSYGFGLYLGAGNIWERVLDPMTVAANVAGEYGFDFTTGQFDITKQQRLLEFYVDLAKDGSLFPGYETLAVDPMRSNFAQGNVGMYIDGNWTSGLYSTQIKTDINWGTAAIPVFADETYTKGLGFAGVDFAVASSSKNQEGAKEFLRFLLQNSEIAQQFKAEPKTYLPANDVAALPVEEAGLQGLEYNFKLDDIAPLPMTIQDNIAVEGDNRNKVFTNLFLKIVTGENVDLTKELETLTQRYNDALAKALEAGTVKESDIKIEGFKLEER</sequence>
<protein>
    <submittedName>
        <fullName evidence="1">Uncharacterized protein</fullName>
    </submittedName>
</protein>
<proteinExistence type="predicted"/>
<dbReference type="EMBL" id="PEDL01000038">
    <property type="protein sequence ID" value="PHV69259.1"/>
    <property type="molecule type" value="Genomic_DNA"/>
</dbReference>
<accession>A0AC61D6B2</accession>
<evidence type="ECO:0000313" key="2">
    <source>
        <dbReference type="Proteomes" id="UP000224460"/>
    </source>
</evidence>
<keyword evidence="2" id="KW-1185">Reference proteome</keyword>
<evidence type="ECO:0000313" key="1">
    <source>
        <dbReference type="EMBL" id="PHV69259.1"/>
    </source>
</evidence>
<name>A0AC61D6B2_9FIRM</name>
<dbReference type="Proteomes" id="UP000224460">
    <property type="component" value="Unassembled WGS sequence"/>
</dbReference>
<organism evidence="1 2">
    <name type="scientific">Sporanaerobium hydrogeniformans</name>
    <dbReference type="NCBI Taxonomy" id="3072179"/>
    <lineage>
        <taxon>Bacteria</taxon>
        <taxon>Bacillati</taxon>
        <taxon>Bacillota</taxon>
        <taxon>Clostridia</taxon>
        <taxon>Lachnospirales</taxon>
        <taxon>Lachnospiraceae</taxon>
        <taxon>Sporanaerobium</taxon>
    </lineage>
</organism>
<gene>
    <name evidence="1" type="ORF">CS063_16755</name>
</gene>
<reference evidence="1" key="1">
    <citation type="submission" date="2017-10" db="EMBL/GenBank/DDBJ databases">
        <title>Genome sequence of cellulolytic Lachnospiraceae bacterium XHS1971 isolated from hotspring sediment.</title>
        <authorList>
            <person name="Vasudevan G."/>
            <person name="Joshi A.J."/>
            <person name="Hivarkar S."/>
            <person name="Lanjekar V.B."/>
            <person name="Dhakephalkar P.K."/>
            <person name="Dagar S."/>
        </authorList>
    </citation>
    <scope>NUCLEOTIDE SEQUENCE</scope>
    <source>
        <strain evidence="1">XHS1971</strain>
    </source>
</reference>
<comment type="caution">
    <text evidence="1">The sequence shown here is derived from an EMBL/GenBank/DDBJ whole genome shotgun (WGS) entry which is preliminary data.</text>
</comment>